<dbReference type="EMBL" id="LJRQ01000401">
    <property type="protein sequence ID" value="KPZ06702.1"/>
    <property type="molecule type" value="Genomic_DNA"/>
</dbReference>
<name>A0A0Q0DG97_PSEA0</name>
<proteinExistence type="predicted"/>
<sequence length="45" mass="5079">MGFNDPQQINDDALTIQKDAINAVDKQDRCTRAPDFSKDFFCGMP</sequence>
<gene>
    <name evidence="1" type="ORF">ALO41_03208</name>
</gene>
<comment type="caution">
    <text evidence="1">The sequence shown here is derived from an EMBL/GenBank/DDBJ whole genome shotgun (WGS) entry which is preliminary data.</text>
</comment>
<evidence type="ECO:0000313" key="1">
    <source>
        <dbReference type="EMBL" id="KPZ06702.1"/>
    </source>
</evidence>
<dbReference type="Proteomes" id="UP000050266">
    <property type="component" value="Unassembled WGS sequence"/>
</dbReference>
<reference evidence="1 2" key="1">
    <citation type="submission" date="2015-09" db="EMBL/GenBank/DDBJ databases">
        <title>Genome announcement of multiple Pseudomonas syringae strains.</title>
        <authorList>
            <person name="Thakur S."/>
            <person name="Wang P.W."/>
            <person name="Gong Y."/>
            <person name="Weir B.S."/>
            <person name="Guttman D.S."/>
        </authorList>
    </citation>
    <scope>NUCLEOTIDE SEQUENCE [LARGE SCALE GENOMIC DNA]</scope>
    <source>
        <strain evidence="1 2">ICMP3962</strain>
    </source>
</reference>
<dbReference type="AlphaFoldDB" id="A0A0Q0DG97"/>
<organism evidence="1 2">
    <name type="scientific">Pseudomonas amygdali pv. ulmi</name>
    <dbReference type="NCBI Taxonomy" id="251720"/>
    <lineage>
        <taxon>Bacteria</taxon>
        <taxon>Pseudomonadati</taxon>
        <taxon>Pseudomonadota</taxon>
        <taxon>Gammaproteobacteria</taxon>
        <taxon>Pseudomonadales</taxon>
        <taxon>Pseudomonadaceae</taxon>
        <taxon>Pseudomonas</taxon>
        <taxon>Pseudomonas amygdali</taxon>
    </lineage>
</organism>
<accession>A0A0Q0DG97</accession>
<evidence type="ECO:0000313" key="2">
    <source>
        <dbReference type="Proteomes" id="UP000050266"/>
    </source>
</evidence>
<protein>
    <submittedName>
        <fullName evidence="1">Uncharacterized protein</fullName>
    </submittedName>
</protein>
<dbReference type="PATRIC" id="fig|251720.4.peg.4495"/>